<keyword evidence="15" id="KW-0175">Coiled coil</keyword>
<evidence type="ECO:0000256" key="15">
    <source>
        <dbReference type="SAM" id="Coils"/>
    </source>
</evidence>
<keyword evidence="11 14" id="KW-0832">Ubl conjugation</keyword>
<evidence type="ECO:0000256" key="10">
    <source>
        <dbReference type="ARBA" id="ARBA00022786"/>
    </source>
</evidence>
<dbReference type="PROSITE" id="PS52053">
    <property type="entry name" value="NEL"/>
    <property type="match status" value="1"/>
</dbReference>
<dbReference type="InterPro" id="IPR051071">
    <property type="entry name" value="LRR-bact_E3_ubiq_ligases"/>
</dbReference>
<feature type="coiled-coil region" evidence="15">
    <location>
        <begin position="56"/>
        <end position="83"/>
    </location>
</feature>
<dbReference type="InterPro" id="IPR003591">
    <property type="entry name" value="Leu-rich_rpt_typical-subtyp"/>
</dbReference>
<dbReference type="RefSeq" id="WP_279538713.1">
    <property type="nucleotide sequence ID" value="NZ_JAAHBU010000429.1"/>
</dbReference>
<feature type="non-terminal residue" evidence="17">
    <location>
        <position position="1"/>
    </location>
</feature>
<dbReference type="GO" id="GO:0016567">
    <property type="term" value="P:protein ubiquitination"/>
    <property type="evidence" value="ECO:0007669"/>
    <property type="project" value="InterPro"/>
</dbReference>
<evidence type="ECO:0000256" key="8">
    <source>
        <dbReference type="ARBA" id="ARBA00022679"/>
    </source>
</evidence>
<comment type="similarity">
    <text evidence="4 14">Belongs to the LRR-containing bacterial E3 ligase family.</text>
</comment>
<keyword evidence="7" id="KW-0433">Leucine-rich repeat</keyword>
<evidence type="ECO:0000313" key="17">
    <source>
        <dbReference type="EMBL" id="NER66302.1"/>
    </source>
</evidence>
<evidence type="ECO:0000256" key="13">
    <source>
        <dbReference type="ARBA" id="ARBA00023200"/>
    </source>
</evidence>
<keyword evidence="13 14" id="KW-1035">Host cytoplasm</keyword>
<evidence type="ECO:0000256" key="4">
    <source>
        <dbReference type="ARBA" id="ARBA00009868"/>
    </source>
</evidence>
<dbReference type="AlphaFoldDB" id="A0A6B3NSH7"/>
<organism evidence="17 18">
    <name type="scientific">Pseudomonas brassicae</name>
    <dbReference type="NCBI Taxonomy" id="2708063"/>
    <lineage>
        <taxon>Bacteria</taxon>
        <taxon>Pseudomonadati</taxon>
        <taxon>Pseudomonadota</taxon>
        <taxon>Gammaproteobacteria</taxon>
        <taxon>Pseudomonadales</taxon>
        <taxon>Pseudomonadaceae</taxon>
        <taxon>Pseudomonas</taxon>
    </lineage>
</organism>
<dbReference type="InterPro" id="IPR032675">
    <property type="entry name" value="LRR_dom_sf"/>
</dbReference>
<dbReference type="Gene3D" id="1.20.1270.130">
    <property type="entry name" value="Shigella T3SS effector IpaH domain"/>
    <property type="match status" value="1"/>
</dbReference>
<dbReference type="InterPro" id="IPR029487">
    <property type="entry name" value="NEL_dom"/>
</dbReference>
<evidence type="ECO:0000259" key="16">
    <source>
        <dbReference type="PROSITE" id="PS52053"/>
    </source>
</evidence>
<feature type="active site" description="Glycyl thioester intermediate" evidence="14">
    <location>
        <position position="431"/>
    </location>
</feature>
<dbReference type="GO" id="GO:0061630">
    <property type="term" value="F:ubiquitin protein ligase activity"/>
    <property type="evidence" value="ECO:0007669"/>
    <property type="project" value="UniProtKB-EC"/>
</dbReference>
<dbReference type="Gene3D" id="1.20.58.360">
    <property type="entry name" value="Shigella T3SS effector IpaH defines"/>
    <property type="match status" value="1"/>
</dbReference>
<reference evidence="17 18" key="1">
    <citation type="submission" date="2020-02" db="EMBL/GenBank/DDBJ databases">
        <title>Broccoli isolated Pseudomonas sp.</title>
        <authorList>
            <person name="Fujikawa T."/>
            <person name="Sawada H."/>
        </authorList>
    </citation>
    <scope>NUCLEOTIDE SEQUENCE [LARGE SCALE GENOMIC DNA]</scope>
    <source>
        <strain evidence="17 18">MAFF212427</strain>
    </source>
</reference>
<dbReference type="Pfam" id="PF13855">
    <property type="entry name" value="LRR_8"/>
    <property type="match status" value="1"/>
</dbReference>
<keyword evidence="12" id="KW-0843">Virulence</keyword>
<accession>A0A6B3NSH7</accession>
<dbReference type="GO" id="GO:0005576">
    <property type="term" value="C:extracellular region"/>
    <property type="evidence" value="ECO:0007669"/>
    <property type="project" value="UniProtKB-SubCell"/>
</dbReference>
<dbReference type="Pfam" id="PF14496">
    <property type="entry name" value="NEL"/>
    <property type="match status" value="1"/>
</dbReference>
<dbReference type="SMART" id="SM00369">
    <property type="entry name" value="LRR_TYP"/>
    <property type="match status" value="3"/>
</dbReference>
<dbReference type="PROSITE" id="PS51450">
    <property type="entry name" value="LRR"/>
    <property type="match status" value="2"/>
</dbReference>
<dbReference type="EMBL" id="JAAHBU010000429">
    <property type="protein sequence ID" value="NER66302.1"/>
    <property type="molecule type" value="Genomic_DNA"/>
</dbReference>
<evidence type="ECO:0000256" key="9">
    <source>
        <dbReference type="ARBA" id="ARBA00022737"/>
    </source>
</evidence>
<dbReference type="PANTHER" id="PTHR47114:SF2">
    <property type="entry name" value="OLIGODENDROCYTE-MYELIN GLYCOPROTEIN"/>
    <property type="match status" value="1"/>
</dbReference>
<keyword evidence="8 14" id="KW-0808">Transferase</keyword>
<evidence type="ECO:0000256" key="5">
    <source>
        <dbReference type="ARBA" id="ARBA00012483"/>
    </source>
</evidence>
<evidence type="ECO:0000256" key="11">
    <source>
        <dbReference type="ARBA" id="ARBA00022843"/>
    </source>
</evidence>
<evidence type="ECO:0000256" key="6">
    <source>
        <dbReference type="ARBA" id="ARBA00022525"/>
    </source>
</evidence>
<dbReference type="SUPFAM" id="SSF52058">
    <property type="entry name" value="L domain-like"/>
    <property type="match status" value="1"/>
</dbReference>
<keyword evidence="18" id="KW-1185">Reference proteome</keyword>
<comment type="subcellular location">
    <subcellularLocation>
        <location evidence="2">Host cytoplasm</location>
    </subcellularLocation>
    <subcellularLocation>
        <location evidence="3">Secreted</location>
    </subcellularLocation>
</comment>
<keyword evidence="9" id="KW-0677">Repeat</keyword>
<keyword evidence="10 14" id="KW-0833">Ubl conjugation pathway</keyword>
<comment type="caution">
    <text evidence="17">The sequence shown here is derived from an EMBL/GenBank/DDBJ whole genome shotgun (WGS) entry which is preliminary data.</text>
</comment>
<comment type="PTM">
    <text evidence="14">Ubiquitinated in the presence of host E1 ubiquitin-activating enzyme, E2 ubiquitin-conjugating enzyme and ubiquitin.</text>
</comment>
<dbReference type="InterPro" id="IPR001611">
    <property type="entry name" value="Leu-rich_rpt"/>
</dbReference>
<evidence type="ECO:0000256" key="12">
    <source>
        <dbReference type="ARBA" id="ARBA00023026"/>
    </source>
</evidence>
<dbReference type="PANTHER" id="PTHR47114">
    <property type="match status" value="1"/>
</dbReference>
<gene>
    <name evidence="17" type="ORF">G3436_23620</name>
</gene>
<dbReference type="GO" id="GO:0030430">
    <property type="term" value="C:host cell cytoplasm"/>
    <property type="evidence" value="ECO:0007669"/>
    <property type="project" value="UniProtKB-SubCell"/>
</dbReference>
<evidence type="ECO:0000256" key="14">
    <source>
        <dbReference type="PROSITE-ProRule" id="PRU01398"/>
    </source>
</evidence>
<feature type="domain" description="NEL" evidence="16">
    <location>
        <begin position="344"/>
        <end position="635"/>
    </location>
</feature>
<evidence type="ECO:0000256" key="3">
    <source>
        <dbReference type="ARBA" id="ARBA00004613"/>
    </source>
</evidence>
<keyword evidence="6 14" id="KW-0964">Secreted</keyword>
<dbReference type="Proteomes" id="UP000482634">
    <property type="component" value="Unassembled WGS sequence"/>
</dbReference>
<comment type="catalytic activity">
    <reaction evidence="1">
        <text>S-ubiquitinyl-[E2 ubiquitin-conjugating enzyme]-L-cysteine + [acceptor protein]-L-lysine = [E2 ubiquitin-conjugating enzyme]-L-cysteine + N(6)-ubiquitinyl-[acceptor protein]-L-lysine.</text>
        <dbReference type="EC" id="2.3.2.27"/>
    </reaction>
</comment>
<dbReference type="Gene3D" id="3.80.10.10">
    <property type="entry name" value="Ribonuclease Inhibitor"/>
    <property type="match status" value="1"/>
</dbReference>
<protein>
    <recommendedName>
        <fullName evidence="5">RING-type E3 ubiquitin transferase</fullName>
        <ecNumber evidence="5">2.3.2.27</ecNumber>
    </recommendedName>
</protein>
<evidence type="ECO:0000313" key="18">
    <source>
        <dbReference type="Proteomes" id="UP000482634"/>
    </source>
</evidence>
<proteinExistence type="inferred from homology"/>
<evidence type="ECO:0000256" key="7">
    <source>
        <dbReference type="ARBA" id="ARBA00022614"/>
    </source>
</evidence>
<sequence length="635" mass="70640">KPPMRLASGRIGYPLSGRGAAAGAYSDALIGRVQTLYPALDVETASALLDELGLPVAQLGEALEQREQALQTLRRELAEWVAKDQFESVSLTQVRPISKDILRTVSQRIELAWRRQTPRVSAGDGRWVGYQLDLGGLRVGHLPTLSADLGHVAELKLDIMGLTEVPAGFLGRFSHLRWLSISGNRLARLPDAIANLSRLTKLHLKHNAIVLDAAANSLLASLVELKVLDLEGNPLGTLPNVAPLTQLRGLMLRRTGIDGWPPGVFELQQLEVLDLRENHIRHIPQSVLEPAGEHEAAVRNVNAATYLHGNPLEAESRARLRTYRAQTGLNLGIAPVLRMAHRAPEANPSLDWLVGLSAEQTAQRQAVWAALVAEPQAGDLFRLLHDLRDSADFKKGYAQLQARVWALLQAASEDSELRETLFEQAAHPQTCADGAVMVFSQLEVRLLVRNALAQATQGAAQRNLMTLAQGLFRLDRLESFALQDIRARLAKGEYVDEVEVRLAYRVGLADALALPGQPRRMIFQHFSGVTQADLDLAKAQVLLAETPAALKTAIAERDFWVVYLKAQYPQRFEQLNKPYFARLEAIEVDKTSMTDQRYKERVETIVRRRRNEEKRMIEQLTAQIWNDLPEQSTQL</sequence>
<dbReference type="EC" id="2.3.2.27" evidence="5"/>
<evidence type="ECO:0000256" key="1">
    <source>
        <dbReference type="ARBA" id="ARBA00000900"/>
    </source>
</evidence>
<evidence type="ECO:0000256" key="2">
    <source>
        <dbReference type="ARBA" id="ARBA00004192"/>
    </source>
</evidence>
<name>A0A6B3NSH7_9PSED</name>